<keyword evidence="7" id="KW-1185">Reference proteome</keyword>
<evidence type="ECO:0000256" key="2">
    <source>
        <dbReference type="ARBA" id="ARBA00022448"/>
    </source>
</evidence>
<dbReference type="HOGENOM" id="CLU_000604_86_7_11"/>
<gene>
    <name evidence="6" type="ordered locus">CRES_1795</name>
</gene>
<dbReference type="PANTHER" id="PTHR43553">
    <property type="entry name" value="HEAVY METAL TRANSPORTER"/>
    <property type="match status" value="1"/>
</dbReference>
<dbReference type="GO" id="GO:0043190">
    <property type="term" value="C:ATP-binding cassette (ABC) transporter complex"/>
    <property type="evidence" value="ECO:0007669"/>
    <property type="project" value="TreeGrafter"/>
</dbReference>
<dbReference type="GO" id="GO:0016887">
    <property type="term" value="F:ATP hydrolysis activity"/>
    <property type="evidence" value="ECO:0007669"/>
    <property type="project" value="InterPro"/>
</dbReference>
<dbReference type="GO" id="GO:0005524">
    <property type="term" value="F:ATP binding"/>
    <property type="evidence" value="ECO:0007669"/>
    <property type="project" value="UniProtKB-KW"/>
</dbReference>
<keyword evidence="6" id="KW-0378">Hydrolase</keyword>
<evidence type="ECO:0000256" key="4">
    <source>
        <dbReference type="ARBA" id="ARBA00022840"/>
    </source>
</evidence>
<accession>F8E1T4</accession>
<dbReference type="InterPro" id="IPR003439">
    <property type="entry name" value="ABC_transporter-like_ATP-bd"/>
</dbReference>
<feature type="domain" description="ABC transporter" evidence="5">
    <location>
        <begin position="277"/>
        <end position="497"/>
    </location>
</feature>
<evidence type="ECO:0000313" key="6">
    <source>
        <dbReference type="EMBL" id="AEI10147.1"/>
    </source>
</evidence>
<dbReference type="InterPro" id="IPR027417">
    <property type="entry name" value="P-loop_NTPase"/>
</dbReference>
<evidence type="ECO:0000256" key="3">
    <source>
        <dbReference type="ARBA" id="ARBA00022741"/>
    </source>
</evidence>
<reference evidence="6 7" key="1">
    <citation type="journal article" date="2012" name="BMC Genomics">
        <title>Complete genome sequence, lifestyle, and multi-drug resistance of the human pathogen Corynebacterium resistens DSM 45100 isolated from blood samples of a leukemia patient.</title>
        <authorList>
            <person name="Schroder J."/>
            <person name="Maus I."/>
            <person name="Meyer K."/>
            <person name="Wordemann S."/>
            <person name="Blom J."/>
            <person name="Jaenicke S."/>
            <person name="Schneider J."/>
            <person name="Trost E."/>
            <person name="Tauch A."/>
        </authorList>
    </citation>
    <scope>NUCLEOTIDE SEQUENCE [LARGE SCALE GENOMIC DNA]</scope>
    <source>
        <strain evidence="7">DSM 45100 / JCM 12819 / CCUG 50093 / GTC 2026 / SICGH 158</strain>
    </source>
</reference>
<organism evidence="6 7">
    <name type="scientific">Corynebacterium resistens (strain DSM 45100 / JCM 12819 / GTC 2026 / SICGH 158)</name>
    <dbReference type="NCBI Taxonomy" id="662755"/>
    <lineage>
        <taxon>Bacteria</taxon>
        <taxon>Bacillati</taxon>
        <taxon>Actinomycetota</taxon>
        <taxon>Actinomycetes</taxon>
        <taxon>Mycobacteriales</taxon>
        <taxon>Corynebacteriaceae</taxon>
        <taxon>Corynebacterium</taxon>
    </lineage>
</organism>
<dbReference type="AlphaFoldDB" id="F8E1T4"/>
<dbReference type="PROSITE" id="PS50893">
    <property type="entry name" value="ABC_TRANSPORTER_2"/>
    <property type="match status" value="2"/>
</dbReference>
<keyword evidence="2" id="KW-0813">Transport</keyword>
<dbReference type="SMART" id="SM00382">
    <property type="entry name" value="AAA"/>
    <property type="match status" value="2"/>
</dbReference>
<feature type="domain" description="ABC transporter" evidence="5">
    <location>
        <begin position="5"/>
        <end position="245"/>
    </location>
</feature>
<dbReference type="InterPro" id="IPR003593">
    <property type="entry name" value="AAA+_ATPase"/>
</dbReference>
<dbReference type="RefSeq" id="WP_013889134.1">
    <property type="nucleotide sequence ID" value="NC_015673.1"/>
</dbReference>
<dbReference type="OrthoDB" id="501320at2"/>
<dbReference type="PANTHER" id="PTHR43553:SF24">
    <property type="entry name" value="ENERGY-COUPLING FACTOR TRANSPORTER ATP-BINDING PROTEIN ECFA1"/>
    <property type="match status" value="1"/>
</dbReference>
<dbReference type="SUPFAM" id="SSF52540">
    <property type="entry name" value="P-loop containing nucleoside triphosphate hydrolases"/>
    <property type="match status" value="2"/>
</dbReference>
<dbReference type="Proteomes" id="UP000000492">
    <property type="component" value="Chromosome"/>
</dbReference>
<dbReference type="eggNOG" id="COG4172">
    <property type="taxonomic scope" value="Bacteria"/>
</dbReference>
<sequence length="497" mass="53270">MGAEVIAENFGWRHAGRKDPAIAGVSFRIARGEKVMLLGTSGAGKSTMLAGIAGVLGDSEEGEASGRITIDGDAPQNCRGRVGMVLQDPDSQVIAARVGDDIIFGCENLGVEPAEMWRRAREAVHTVGLDSIDSDIEAVLARPTERLSGGQKQRLALAGVLAMQPGVIVLDEPTANLDPEATVEVRNAVIAAAENTGATLIVVEHRVGTWVEHMDRAIVLGTSESSGPTSHVIADGPIADVLERYGEELAAAGLWVPGVPLELQALGGVASNQKELVETCHLGIGWKPGQSVQRDLNLRLPEGSTVLTGDNGAGKSTLALTVAGLLRPLGGQVDASGVVESESGRSRGWNPHPHTWRSKQLVRRIGYVFQSPEHQFAARTVREELLLGPATVGMDAEEAEQRADELLAQLRLTRLAKANPYTLSGGEKRRLSVAAMLATRPRLLILDEPTFGQDRATFYTLVRLLQELVAQDYSLLSISHDHDFCRLMGTHEWRLHA</sequence>
<dbReference type="KEGG" id="crd:CRES_1795"/>
<protein>
    <submittedName>
        <fullName evidence="6">ABC transport system ATP-binding protein</fullName>
        <ecNumber evidence="6">3.6.3.-</ecNumber>
    </submittedName>
</protein>
<dbReference type="CDD" id="cd03225">
    <property type="entry name" value="ABC_cobalt_CbiO_domain1"/>
    <property type="match status" value="2"/>
</dbReference>
<dbReference type="Gene3D" id="3.40.50.300">
    <property type="entry name" value="P-loop containing nucleotide triphosphate hydrolases"/>
    <property type="match status" value="2"/>
</dbReference>
<evidence type="ECO:0000313" key="7">
    <source>
        <dbReference type="Proteomes" id="UP000000492"/>
    </source>
</evidence>
<dbReference type="EMBL" id="CP002857">
    <property type="protein sequence ID" value="AEI10147.1"/>
    <property type="molecule type" value="Genomic_DNA"/>
</dbReference>
<proteinExistence type="inferred from homology"/>
<keyword evidence="3" id="KW-0547">Nucleotide-binding</keyword>
<keyword evidence="4 6" id="KW-0067">ATP-binding</keyword>
<dbReference type="EC" id="3.6.3.-" evidence="6"/>
<dbReference type="Pfam" id="PF00005">
    <property type="entry name" value="ABC_tran"/>
    <property type="match status" value="2"/>
</dbReference>
<dbReference type="InterPro" id="IPR050095">
    <property type="entry name" value="ECF_ABC_transporter_ATP-bd"/>
</dbReference>
<comment type="similarity">
    <text evidence="1">Belongs to the ABC transporter superfamily.</text>
</comment>
<dbReference type="PROSITE" id="PS00211">
    <property type="entry name" value="ABC_TRANSPORTER_1"/>
    <property type="match status" value="2"/>
</dbReference>
<dbReference type="InterPro" id="IPR017871">
    <property type="entry name" value="ABC_transporter-like_CS"/>
</dbReference>
<dbReference type="InterPro" id="IPR015856">
    <property type="entry name" value="ABC_transpr_CbiO/EcfA_su"/>
</dbReference>
<dbReference type="STRING" id="662755.CRES_1795"/>
<name>F8E1T4_CORRG</name>
<evidence type="ECO:0000259" key="5">
    <source>
        <dbReference type="PROSITE" id="PS50893"/>
    </source>
</evidence>
<evidence type="ECO:0000256" key="1">
    <source>
        <dbReference type="ARBA" id="ARBA00005417"/>
    </source>
</evidence>
<dbReference type="GO" id="GO:0042626">
    <property type="term" value="F:ATPase-coupled transmembrane transporter activity"/>
    <property type="evidence" value="ECO:0007669"/>
    <property type="project" value="TreeGrafter"/>
</dbReference>